<evidence type="ECO:0000256" key="3">
    <source>
        <dbReference type="ARBA" id="ARBA00022679"/>
    </source>
</evidence>
<evidence type="ECO:0000313" key="7">
    <source>
        <dbReference type="Proteomes" id="UP001372338"/>
    </source>
</evidence>
<protein>
    <recommendedName>
        <fullName evidence="5">Glycosyltransferase</fullName>
        <ecNumber evidence="5">2.4.1.-</ecNumber>
    </recommendedName>
</protein>
<dbReference type="GO" id="GO:0035251">
    <property type="term" value="F:UDP-glucosyltransferase activity"/>
    <property type="evidence" value="ECO:0007669"/>
    <property type="project" value="InterPro"/>
</dbReference>
<name>A0AAN9IP69_CROPI</name>
<dbReference type="InterPro" id="IPR035595">
    <property type="entry name" value="UDP_glycos_trans_CS"/>
</dbReference>
<dbReference type="PANTHER" id="PTHR48048:SF33">
    <property type="entry name" value="ISOFLAVONE 7-O-GLUCOSYLTRANSFERASE 1"/>
    <property type="match status" value="1"/>
</dbReference>
<dbReference type="InterPro" id="IPR050481">
    <property type="entry name" value="UDP-glycosyltransf_plant"/>
</dbReference>
<comment type="caution">
    <text evidence="6">The sequence shown here is derived from an EMBL/GenBank/DDBJ whole genome shotgun (WGS) entry which is preliminary data.</text>
</comment>
<dbReference type="SUPFAM" id="SSF53756">
    <property type="entry name" value="UDP-Glycosyltransferase/glycogen phosphorylase"/>
    <property type="match status" value="1"/>
</dbReference>
<keyword evidence="3 4" id="KW-0808">Transferase</keyword>
<organism evidence="6 7">
    <name type="scientific">Crotalaria pallida</name>
    <name type="common">Smooth rattlebox</name>
    <name type="synonym">Crotalaria striata</name>
    <dbReference type="NCBI Taxonomy" id="3830"/>
    <lineage>
        <taxon>Eukaryota</taxon>
        <taxon>Viridiplantae</taxon>
        <taxon>Streptophyta</taxon>
        <taxon>Embryophyta</taxon>
        <taxon>Tracheophyta</taxon>
        <taxon>Spermatophyta</taxon>
        <taxon>Magnoliopsida</taxon>
        <taxon>eudicotyledons</taxon>
        <taxon>Gunneridae</taxon>
        <taxon>Pentapetalae</taxon>
        <taxon>rosids</taxon>
        <taxon>fabids</taxon>
        <taxon>Fabales</taxon>
        <taxon>Fabaceae</taxon>
        <taxon>Papilionoideae</taxon>
        <taxon>50 kb inversion clade</taxon>
        <taxon>genistoids sensu lato</taxon>
        <taxon>core genistoids</taxon>
        <taxon>Crotalarieae</taxon>
        <taxon>Crotalaria</taxon>
    </lineage>
</organism>
<dbReference type="CDD" id="cd03784">
    <property type="entry name" value="GT1_Gtf-like"/>
    <property type="match status" value="1"/>
</dbReference>
<dbReference type="Pfam" id="PF00201">
    <property type="entry name" value="UDPGT"/>
    <property type="match status" value="1"/>
</dbReference>
<dbReference type="PANTHER" id="PTHR48048">
    <property type="entry name" value="GLYCOSYLTRANSFERASE"/>
    <property type="match status" value="1"/>
</dbReference>
<gene>
    <name evidence="6" type="ORF">RIF29_13207</name>
</gene>
<evidence type="ECO:0000256" key="5">
    <source>
        <dbReference type="RuleBase" id="RU362057"/>
    </source>
</evidence>
<dbReference type="EMBL" id="JAYWIO010000002">
    <property type="protein sequence ID" value="KAK7283591.1"/>
    <property type="molecule type" value="Genomic_DNA"/>
</dbReference>
<dbReference type="EC" id="2.4.1.-" evidence="5"/>
<comment type="similarity">
    <text evidence="1 4">Belongs to the UDP-glycosyltransferase family.</text>
</comment>
<evidence type="ECO:0000256" key="2">
    <source>
        <dbReference type="ARBA" id="ARBA00022676"/>
    </source>
</evidence>
<dbReference type="Proteomes" id="UP001372338">
    <property type="component" value="Unassembled WGS sequence"/>
</dbReference>
<sequence>MKDNIVLYPLIGRGHLFSMVELGKLILTHDPSFSITILIPTPPNTTPISPTTFFGSHSSSITFHHLPTAPPPATVTALPPHLRLIFELTHPNNHNLHQALRSISKSSHLKAIVLDFLNYTATQLTTALHIPTFFYFTPGASALTCMLYSPNLPPTPPNDEHEPLRIPGFPLISAKDLPNYHSLQHHAIFSDVGLTMSECDGIIVNTFEAIEGRAVKALEEGLCFPEGATTPPPPLFCIGPLISVPSGENDENGCLRWLDSQPSQSVVLLCFGSDGRFSKTQLKEIAIGLEKSEQRFLWVVRSRSDSENEERLEELLPEGFLERTKEKGMVVRNWAPQAAILSHESVGGFVTHCGWNSVLEAVCEGVPMVTWPLYAEQKLNRAVLVKEMKVALALKESEDGFVSAIELGERIKELMESEKGKELRQRVLSMKVSAVEAKREGGSSYAALSRLTQLWKKKNHLILHFPDTA</sequence>
<dbReference type="Gene3D" id="3.40.50.2000">
    <property type="entry name" value="Glycogen Phosphorylase B"/>
    <property type="match status" value="2"/>
</dbReference>
<dbReference type="InterPro" id="IPR002213">
    <property type="entry name" value="UDP_glucos_trans"/>
</dbReference>
<accession>A0AAN9IP69</accession>
<dbReference type="FunFam" id="3.40.50.2000:FF:000020">
    <property type="entry name" value="Glycosyltransferase"/>
    <property type="match status" value="1"/>
</dbReference>
<proteinExistence type="inferred from homology"/>
<dbReference type="PROSITE" id="PS00375">
    <property type="entry name" value="UDPGT"/>
    <property type="match status" value="1"/>
</dbReference>
<reference evidence="6 7" key="1">
    <citation type="submission" date="2024-01" db="EMBL/GenBank/DDBJ databases">
        <title>The genomes of 5 underutilized Papilionoideae crops provide insights into root nodulation and disease resistanc.</title>
        <authorList>
            <person name="Yuan L."/>
        </authorList>
    </citation>
    <scope>NUCLEOTIDE SEQUENCE [LARGE SCALE GENOMIC DNA]</scope>
    <source>
        <strain evidence="6">ZHUSHIDOU_FW_LH</strain>
        <tissue evidence="6">Leaf</tissue>
    </source>
</reference>
<evidence type="ECO:0000313" key="6">
    <source>
        <dbReference type="EMBL" id="KAK7283591.1"/>
    </source>
</evidence>
<keyword evidence="2 4" id="KW-0328">Glycosyltransferase</keyword>
<keyword evidence="7" id="KW-1185">Reference proteome</keyword>
<dbReference type="AlphaFoldDB" id="A0AAN9IP69"/>
<evidence type="ECO:0000256" key="1">
    <source>
        <dbReference type="ARBA" id="ARBA00009995"/>
    </source>
</evidence>
<evidence type="ECO:0000256" key="4">
    <source>
        <dbReference type="RuleBase" id="RU003718"/>
    </source>
</evidence>